<dbReference type="Gene3D" id="3.20.20.70">
    <property type="entry name" value="Aldolase class I"/>
    <property type="match status" value="1"/>
</dbReference>
<comment type="catalytic activity">
    <reaction evidence="8 10 11">
        <text>2-(2-carboxy-4-methylthiazol-5-yl)ethyl phosphate + 4-amino-2-methyl-5-(diphosphooxymethyl)pyrimidine + 2 H(+) = thiamine phosphate + CO2 + diphosphate</text>
        <dbReference type="Rhea" id="RHEA:47848"/>
        <dbReference type="ChEBI" id="CHEBI:15378"/>
        <dbReference type="ChEBI" id="CHEBI:16526"/>
        <dbReference type="ChEBI" id="CHEBI:33019"/>
        <dbReference type="ChEBI" id="CHEBI:37575"/>
        <dbReference type="ChEBI" id="CHEBI:57841"/>
        <dbReference type="ChEBI" id="CHEBI:62890"/>
        <dbReference type="EC" id="2.5.1.3"/>
    </reaction>
</comment>
<feature type="binding site" evidence="10">
    <location>
        <position position="73"/>
    </location>
    <ligand>
        <name>Mg(2+)</name>
        <dbReference type="ChEBI" id="CHEBI:18420"/>
    </ligand>
</feature>
<evidence type="ECO:0000256" key="4">
    <source>
        <dbReference type="ARBA" id="ARBA00022723"/>
    </source>
</evidence>
<dbReference type="GO" id="GO:0009229">
    <property type="term" value="P:thiamine diphosphate biosynthetic process"/>
    <property type="evidence" value="ECO:0007669"/>
    <property type="project" value="UniProtKB-UniRule"/>
</dbReference>
<accession>A0A2N3PWB8</accession>
<feature type="binding site" evidence="10">
    <location>
        <begin position="188"/>
        <end position="189"/>
    </location>
    <ligand>
        <name>2-[(2R,5Z)-2-carboxy-4-methylthiazol-5(2H)-ylidene]ethyl phosphate</name>
        <dbReference type="ChEBI" id="CHEBI:62899"/>
    </ligand>
</feature>
<sequence length="214" mass="21862">MTITPERLRLYLVTDDGLTVGRPLADIVLAAVAGGVTIVQLREKRATTRHFVEQARALKAALSASGVPLIINDRIDIALAVGADGVHLGDDDMPASEARRILGKRAIIGISLGGVPENAADAIAQADYVAASPVFATGTKPDAGPALGLDGVRALRRAVPRPLVAIGGINQGNARQIVEAGAHGIAVVSAIMAAADPEAAAARLKDAVEGALRQ</sequence>
<reference evidence="15" key="1">
    <citation type="submission" date="2017-12" db="EMBL/GenBank/DDBJ databases">
        <title>Draft genome sequence of Telmatospirillum siberiense 26-4b1T, an acidotolerant peatland alphaproteobacterium potentially involved in sulfur cycling.</title>
        <authorList>
            <person name="Hausmann B."/>
            <person name="Pjevac P."/>
            <person name="Schreck K."/>
            <person name="Herbold C.W."/>
            <person name="Daims H."/>
            <person name="Wagner M."/>
            <person name="Pester M."/>
            <person name="Loy A."/>
        </authorList>
    </citation>
    <scope>NUCLEOTIDE SEQUENCE [LARGE SCALE GENOMIC DNA]</scope>
    <source>
        <strain evidence="15">26-4b1</strain>
    </source>
</reference>
<evidence type="ECO:0000313" key="14">
    <source>
        <dbReference type="EMBL" id="PKU24699.1"/>
    </source>
</evidence>
<comment type="catalytic activity">
    <reaction evidence="7 10 11">
        <text>4-methyl-5-(2-phosphooxyethyl)-thiazole + 4-amino-2-methyl-5-(diphosphooxymethyl)pyrimidine + H(+) = thiamine phosphate + diphosphate</text>
        <dbReference type="Rhea" id="RHEA:22328"/>
        <dbReference type="ChEBI" id="CHEBI:15378"/>
        <dbReference type="ChEBI" id="CHEBI:33019"/>
        <dbReference type="ChEBI" id="CHEBI:37575"/>
        <dbReference type="ChEBI" id="CHEBI:57841"/>
        <dbReference type="ChEBI" id="CHEBI:58296"/>
        <dbReference type="EC" id="2.5.1.3"/>
    </reaction>
</comment>
<dbReference type="SUPFAM" id="SSF51391">
    <property type="entry name" value="Thiamin phosphate synthase"/>
    <property type="match status" value="1"/>
</dbReference>
<dbReference type="AlphaFoldDB" id="A0A2N3PWB8"/>
<dbReference type="EMBL" id="PIUM01000009">
    <property type="protein sequence ID" value="PKU24699.1"/>
    <property type="molecule type" value="Genomic_DNA"/>
</dbReference>
<comment type="similarity">
    <text evidence="10 11">Belongs to the thiamine-phosphate synthase family.</text>
</comment>
<evidence type="ECO:0000256" key="10">
    <source>
        <dbReference type="HAMAP-Rule" id="MF_00097"/>
    </source>
</evidence>
<dbReference type="InterPro" id="IPR034291">
    <property type="entry name" value="TMP_synthase"/>
</dbReference>
<evidence type="ECO:0000256" key="1">
    <source>
        <dbReference type="ARBA" id="ARBA00003814"/>
    </source>
</evidence>
<keyword evidence="4 10" id="KW-0479">Metal-binding</keyword>
<dbReference type="GO" id="GO:0009228">
    <property type="term" value="P:thiamine biosynthetic process"/>
    <property type="evidence" value="ECO:0007669"/>
    <property type="project" value="UniProtKB-KW"/>
</dbReference>
<evidence type="ECO:0000256" key="9">
    <source>
        <dbReference type="ARBA" id="ARBA00047883"/>
    </source>
</evidence>
<dbReference type="HAMAP" id="MF_00097">
    <property type="entry name" value="TMP_synthase"/>
    <property type="match status" value="1"/>
</dbReference>
<dbReference type="PANTHER" id="PTHR20857:SF15">
    <property type="entry name" value="THIAMINE-PHOSPHATE SYNTHASE"/>
    <property type="match status" value="1"/>
</dbReference>
<dbReference type="GO" id="GO:0000287">
    <property type="term" value="F:magnesium ion binding"/>
    <property type="evidence" value="ECO:0007669"/>
    <property type="project" value="UniProtKB-UniRule"/>
</dbReference>
<keyword evidence="15" id="KW-1185">Reference proteome</keyword>
<evidence type="ECO:0000313" key="15">
    <source>
        <dbReference type="Proteomes" id="UP000233293"/>
    </source>
</evidence>
<dbReference type="GO" id="GO:0004789">
    <property type="term" value="F:thiamine-phosphate diphosphorylase activity"/>
    <property type="evidence" value="ECO:0007669"/>
    <property type="project" value="UniProtKB-UniRule"/>
</dbReference>
<dbReference type="EC" id="2.5.1.3" evidence="10"/>
<dbReference type="RefSeq" id="WP_101250493.1">
    <property type="nucleotide sequence ID" value="NZ_PIUM01000009.1"/>
</dbReference>
<feature type="binding site" evidence="10">
    <location>
        <position position="140"/>
    </location>
    <ligand>
        <name>4-amino-2-methyl-5-(diphosphooxymethyl)pyrimidine</name>
        <dbReference type="ChEBI" id="CHEBI:57841"/>
    </ligand>
</feature>
<dbReference type="PANTHER" id="PTHR20857">
    <property type="entry name" value="THIAMINE-PHOSPHATE PYROPHOSPHORYLASE"/>
    <property type="match status" value="1"/>
</dbReference>
<evidence type="ECO:0000259" key="13">
    <source>
        <dbReference type="Pfam" id="PF02581"/>
    </source>
</evidence>
<dbReference type="OrthoDB" id="7159061at2"/>
<dbReference type="GO" id="GO:0005737">
    <property type="term" value="C:cytoplasm"/>
    <property type="evidence" value="ECO:0007669"/>
    <property type="project" value="TreeGrafter"/>
</dbReference>
<feature type="binding site" evidence="10">
    <location>
        <begin position="137"/>
        <end position="139"/>
    </location>
    <ligand>
        <name>2-[(2R,5Z)-2-carboxy-4-methylthiazol-5(2H)-ylidene]ethyl phosphate</name>
        <dbReference type="ChEBI" id="CHEBI:62899"/>
    </ligand>
</feature>
<evidence type="ECO:0000256" key="11">
    <source>
        <dbReference type="RuleBase" id="RU003826"/>
    </source>
</evidence>
<name>A0A2N3PWB8_9PROT</name>
<evidence type="ECO:0000256" key="6">
    <source>
        <dbReference type="ARBA" id="ARBA00022977"/>
    </source>
</evidence>
<keyword evidence="6 10" id="KW-0784">Thiamine biosynthesis</keyword>
<feature type="binding site" evidence="10">
    <location>
        <position position="92"/>
    </location>
    <ligand>
        <name>Mg(2+)</name>
        <dbReference type="ChEBI" id="CHEBI:18420"/>
    </ligand>
</feature>
<dbReference type="NCBIfam" id="TIGR00693">
    <property type="entry name" value="thiE"/>
    <property type="match status" value="1"/>
</dbReference>
<evidence type="ECO:0000256" key="7">
    <source>
        <dbReference type="ARBA" id="ARBA00047334"/>
    </source>
</evidence>
<evidence type="ECO:0000256" key="5">
    <source>
        <dbReference type="ARBA" id="ARBA00022842"/>
    </source>
</evidence>
<comment type="cofactor">
    <cofactor evidence="10">
        <name>Mg(2+)</name>
        <dbReference type="ChEBI" id="CHEBI:18420"/>
    </cofactor>
    <text evidence="10">Binds 1 Mg(2+) ion per subunit.</text>
</comment>
<dbReference type="UniPathway" id="UPA00060">
    <property type="reaction ID" value="UER00141"/>
</dbReference>
<dbReference type="InterPro" id="IPR022998">
    <property type="entry name" value="ThiamineP_synth_TenI"/>
</dbReference>
<keyword evidence="5 10" id="KW-0460">Magnesium</keyword>
<evidence type="ECO:0000256" key="2">
    <source>
        <dbReference type="ARBA" id="ARBA00005165"/>
    </source>
</evidence>
<protein>
    <recommendedName>
        <fullName evidence="10">Thiamine-phosphate synthase</fullName>
        <shortName evidence="10">TP synthase</shortName>
        <shortName evidence="10">TPS</shortName>
        <ecNumber evidence="10">2.5.1.3</ecNumber>
    </recommendedName>
    <alternativeName>
        <fullName evidence="10">Thiamine-phosphate pyrophosphorylase</fullName>
        <shortName evidence="10">TMP pyrophosphorylase</shortName>
        <shortName evidence="10">TMP-PPase</shortName>
    </alternativeName>
</protein>
<feature type="domain" description="Thiamine phosphate synthase/TenI" evidence="13">
    <location>
        <begin position="10"/>
        <end position="191"/>
    </location>
</feature>
<dbReference type="Pfam" id="PF02581">
    <property type="entry name" value="TMP-TENI"/>
    <property type="match status" value="1"/>
</dbReference>
<feature type="binding site" evidence="10">
    <location>
        <begin position="40"/>
        <end position="44"/>
    </location>
    <ligand>
        <name>4-amino-2-methyl-5-(diphosphooxymethyl)pyrimidine</name>
        <dbReference type="ChEBI" id="CHEBI:57841"/>
    </ligand>
</feature>
<dbReference type="Proteomes" id="UP000233293">
    <property type="component" value="Unassembled WGS sequence"/>
</dbReference>
<dbReference type="InterPro" id="IPR013785">
    <property type="entry name" value="Aldolase_TIM"/>
</dbReference>
<proteinExistence type="inferred from homology"/>
<feature type="binding site" evidence="10">
    <location>
        <position position="111"/>
    </location>
    <ligand>
        <name>4-amino-2-methyl-5-(diphosphooxymethyl)pyrimidine</name>
        <dbReference type="ChEBI" id="CHEBI:57841"/>
    </ligand>
</feature>
<keyword evidence="3 10" id="KW-0808">Transferase</keyword>
<feature type="binding site" evidence="10">
    <location>
        <position position="168"/>
    </location>
    <ligand>
        <name>2-[(2R,5Z)-2-carboxy-4-methylthiazol-5(2H)-ylidene]ethyl phosphate</name>
        <dbReference type="ChEBI" id="CHEBI:62899"/>
    </ligand>
</feature>
<evidence type="ECO:0000256" key="12">
    <source>
        <dbReference type="RuleBase" id="RU004253"/>
    </source>
</evidence>
<dbReference type="FunFam" id="3.20.20.70:FF:000096">
    <property type="entry name" value="Thiamine-phosphate synthase"/>
    <property type="match status" value="1"/>
</dbReference>
<dbReference type="CDD" id="cd00564">
    <property type="entry name" value="TMP_TenI"/>
    <property type="match status" value="1"/>
</dbReference>
<dbReference type="InterPro" id="IPR036206">
    <property type="entry name" value="ThiamineP_synth_sf"/>
</dbReference>
<comment type="catalytic activity">
    <reaction evidence="9 10 11">
        <text>2-[(2R,5Z)-2-carboxy-4-methylthiazol-5(2H)-ylidene]ethyl phosphate + 4-amino-2-methyl-5-(diphosphooxymethyl)pyrimidine + 2 H(+) = thiamine phosphate + CO2 + diphosphate</text>
        <dbReference type="Rhea" id="RHEA:47844"/>
        <dbReference type="ChEBI" id="CHEBI:15378"/>
        <dbReference type="ChEBI" id="CHEBI:16526"/>
        <dbReference type="ChEBI" id="CHEBI:33019"/>
        <dbReference type="ChEBI" id="CHEBI:37575"/>
        <dbReference type="ChEBI" id="CHEBI:57841"/>
        <dbReference type="ChEBI" id="CHEBI:62899"/>
        <dbReference type="EC" id="2.5.1.3"/>
    </reaction>
</comment>
<organism evidence="14 15">
    <name type="scientific">Telmatospirillum siberiense</name>
    <dbReference type="NCBI Taxonomy" id="382514"/>
    <lineage>
        <taxon>Bacteria</taxon>
        <taxon>Pseudomonadati</taxon>
        <taxon>Pseudomonadota</taxon>
        <taxon>Alphaproteobacteria</taxon>
        <taxon>Rhodospirillales</taxon>
        <taxon>Rhodospirillaceae</taxon>
        <taxon>Telmatospirillum</taxon>
    </lineage>
</organism>
<comment type="function">
    <text evidence="1 10">Condenses 4-methyl-5-(beta-hydroxyethyl)thiazole monophosphate (THZ-P) and 2-methyl-4-amino-5-hydroxymethyl pyrimidine pyrophosphate (HMP-PP) to form thiamine monophosphate (TMP).</text>
</comment>
<feature type="binding site" evidence="10">
    <location>
        <position position="72"/>
    </location>
    <ligand>
        <name>4-amino-2-methyl-5-(diphosphooxymethyl)pyrimidine</name>
        <dbReference type="ChEBI" id="CHEBI:57841"/>
    </ligand>
</feature>
<evidence type="ECO:0000256" key="8">
    <source>
        <dbReference type="ARBA" id="ARBA00047851"/>
    </source>
</evidence>
<gene>
    <name evidence="10 14" type="primary">thiE</name>
    <name evidence="14" type="ORF">CWS72_10200</name>
</gene>
<evidence type="ECO:0000256" key="3">
    <source>
        <dbReference type="ARBA" id="ARBA00022679"/>
    </source>
</evidence>
<comment type="caution">
    <text evidence="14">The sequence shown here is derived from an EMBL/GenBank/DDBJ whole genome shotgun (WGS) entry which is preliminary data.</text>
</comment>
<comment type="pathway">
    <text evidence="2 10 12">Cofactor biosynthesis; thiamine diphosphate biosynthesis; thiamine phosphate from 4-amino-2-methyl-5-diphosphomethylpyrimidine and 4-methyl-5-(2-phosphoethyl)-thiazole: step 1/1.</text>
</comment>